<feature type="region of interest" description="Disordered" evidence="1">
    <location>
        <begin position="137"/>
        <end position="323"/>
    </location>
</feature>
<evidence type="ECO:0000256" key="1">
    <source>
        <dbReference type="SAM" id="MobiDB-lite"/>
    </source>
</evidence>
<protein>
    <submittedName>
        <fullName evidence="2">Uncharacterized protein</fullName>
    </submittedName>
</protein>
<organism evidence="2 3">
    <name type="scientific">Macrostomum lignano</name>
    <dbReference type="NCBI Taxonomy" id="282301"/>
    <lineage>
        <taxon>Eukaryota</taxon>
        <taxon>Metazoa</taxon>
        <taxon>Spiralia</taxon>
        <taxon>Lophotrochozoa</taxon>
        <taxon>Platyhelminthes</taxon>
        <taxon>Rhabditophora</taxon>
        <taxon>Macrostomorpha</taxon>
        <taxon>Macrostomida</taxon>
        <taxon>Macrostomidae</taxon>
        <taxon>Macrostomum</taxon>
    </lineage>
</organism>
<accession>A0A267HA51</accession>
<proteinExistence type="predicted"/>
<evidence type="ECO:0000313" key="2">
    <source>
        <dbReference type="EMBL" id="PAA94377.1"/>
    </source>
</evidence>
<dbReference type="AlphaFoldDB" id="A0A267HA51"/>
<feature type="region of interest" description="Disordered" evidence="1">
    <location>
        <begin position="436"/>
        <end position="465"/>
    </location>
</feature>
<feature type="region of interest" description="Disordered" evidence="1">
    <location>
        <begin position="377"/>
        <end position="399"/>
    </location>
</feature>
<feature type="compositionally biased region" description="Pro residues" evidence="1">
    <location>
        <begin position="179"/>
        <end position="189"/>
    </location>
</feature>
<feature type="compositionally biased region" description="Polar residues" evidence="1">
    <location>
        <begin position="280"/>
        <end position="290"/>
    </location>
</feature>
<keyword evidence="3" id="KW-1185">Reference proteome</keyword>
<name>A0A267HA51_9PLAT</name>
<feature type="region of interest" description="Disordered" evidence="1">
    <location>
        <begin position="1"/>
        <end position="95"/>
    </location>
</feature>
<dbReference type="EMBL" id="NIVC01000010">
    <property type="protein sequence ID" value="PAA94377.1"/>
    <property type="molecule type" value="Genomic_DNA"/>
</dbReference>
<feature type="compositionally biased region" description="Basic and acidic residues" evidence="1">
    <location>
        <begin position="436"/>
        <end position="450"/>
    </location>
</feature>
<comment type="caution">
    <text evidence="2">The sequence shown here is derived from an EMBL/GenBank/DDBJ whole genome shotgun (WGS) entry which is preliminary data.</text>
</comment>
<feature type="compositionally biased region" description="Basic and acidic residues" evidence="1">
    <location>
        <begin position="263"/>
        <end position="279"/>
    </location>
</feature>
<evidence type="ECO:0000313" key="3">
    <source>
        <dbReference type="Proteomes" id="UP000215902"/>
    </source>
</evidence>
<feature type="compositionally biased region" description="Low complexity" evidence="1">
    <location>
        <begin position="7"/>
        <end position="20"/>
    </location>
</feature>
<feature type="compositionally biased region" description="Basic and acidic residues" evidence="1">
    <location>
        <begin position="202"/>
        <end position="216"/>
    </location>
</feature>
<feature type="compositionally biased region" description="Low complexity" evidence="1">
    <location>
        <begin position="239"/>
        <end position="248"/>
    </location>
</feature>
<sequence length="465" mass="54411">MRCSQTEDSASDSSSDSEASVFQRQNRRLQKSRTDRCSYRCSPSRKQRGKQAKQSEGSTKSRCRQLCSPHKRKLLSRPGTRRFERDAIEQSSSKVAYQAAISPLISSDACSGDMSGDQVNLDSSALARVLARIARQNINTSNGQHRQLPRQQQVPSSRRRTGYQQSPMQSESPVQIPMPRSPSPLPPSPAEQRQRQFQSRRGNRENRRSDYTDWEFKQNSSNWNEIYRSPDDFRRRTSSRQSLQQPRQPAVQPSRRQSQQIQEPRKQQQKRSREFRQKEQLQQLPRQSKLQMDKIYSGNHAPSDLMLPGRTRRCQRPDRSRMRYQMDDYVYDQDEPDDTCREEDEDLNLFQPSSSAQHRMENPERQAADRRWKKYETLSDRQTAASRPRHLCRDGNKLQPTQNRRETLFHCPYVTLSLHTQTFECAECIAAARDQRGGRHDRSRYRRDLPDESDESPAGWSKNCR</sequence>
<feature type="compositionally biased region" description="Polar residues" evidence="1">
    <location>
        <begin position="162"/>
        <end position="173"/>
    </location>
</feature>
<reference evidence="2 3" key="1">
    <citation type="submission" date="2017-06" db="EMBL/GenBank/DDBJ databases">
        <title>A platform for efficient transgenesis in Macrostomum lignano, a flatworm model organism for stem cell research.</title>
        <authorList>
            <person name="Berezikov E."/>
        </authorList>
    </citation>
    <scope>NUCLEOTIDE SEQUENCE [LARGE SCALE GENOMIC DNA]</scope>
    <source>
        <strain evidence="2">DV1</strain>
        <tissue evidence="2">Whole organism</tissue>
    </source>
</reference>
<gene>
    <name evidence="2" type="ORF">BOX15_Mlig022219g1</name>
</gene>
<dbReference type="Proteomes" id="UP000215902">
    <property type="component" value="Unassembled WGS sequence"/>
</dbReference>